<name>A0A0C3RG60_9PORP</name>
<evidence type="ECO:0000313" key="12">
    <source>
        <dbReference type="Proteomes" id="UP000031980"/>
    </source>
</evidence>
<evidence type="ECO:0000313" key="10">
    <source>
        <dbReference type="EMBL" id="KIO45881.1"/>
    </source>
</evidence>
<dbReference type="InterPro" id="IPR039426">
    <property type="entry name" value="TonB-dep_rcpt-like"/>
</dbReference>
<dbReference type="NCBIfam" id="TIGR04056">
    <property type="entry name" value="OMP_RagA_SusC"/>
    <property type="match status" value="1"/>
</dbReference>
<evidence type="ECO:0000256" key="4">
    <source>
        <dbReference type="ARBA" id="ARBA00022692"/>
    </source>
</evidence>
<keyword evidence="2 7" id="KW-0813">Transport</keyword>
<dbReference type="InterPro" id="IPR037066">
    <property type="entry name" value="Plug_dom_sf"/>
</dbReference>
<keyword evidence="5 7" id="KW-0472">Membrane</keyword>
<evidence type="ECO:0000256" key="1">
    <source>
        <dbReference type="ARBA" id="ARBA00004571"/>
    </source>
</evidence>
<dbReference type="SUPFAM" id="SSF56935">
    <property type="entry name" value="Porins"/>
    <property type="match status" value="1"/>
</dbReference>
<comment type="subcellular location">
    <subcellularLocation>
        <location evidence="1 7">Cell outer membrane</location>
        <topology evidence="1 7">Multi-pass membrane protein</topology>
    </subcellularLocation>
</comment>
<sequence>MLVVNLVCLMLFPLGEVFSTGISLKTGNPEEKKVVLKGRVMDKDSLALPGVTVLLKGTIWGVITDVKGNFELSVPEQKEWMLVFSYIGMEPREEKITDSKVNLKIVLKEKVEQLGEVVITGYGETTKRRSPGSVGVLTGETFANKSVTNLDMLLQGQLAGVSVSAVSGRPGESAKIRIRGTSTISGDADPLWVIDGIPLQQDVPEISTGEIKSGSLNEILTHGVGGINPNDIENVTVLKDASAAAIYGSRAAGGVIVVTTKKGRAGKMRVNYGANFSIGLKPQRDANLMNSSEKLVWEQELWDEFSADAYANKAKHIPVVGIVGMLRSNKLGKNDVFFDDVENFEPMSQAEQDVYISELGKTTTDWFDEIFRNSFSMSHHLSFSGGAENVLYYVSFGYNKNNGLVKETDYERYNLRATLNIKPTKRVEAGLGVDLSRQESHGSSMDVDPFEYAYFANPYEKPYNADGSYRPDMTYFNLGALSDGYGADVPQLPTGGFNILREMRETSGDGMNSRSSIWTKLKYNFTSKLWFDGQVSYEYTNNRSTDIKNKDTYAAYNDRLYFDKNKSGSDWTPYGSITRSEANSNSYDVKGMFTYSNEFSGGHYMKVLAGAELRGNKSVATYFKRYGYDDVTGNSTMPIPPNPDGDDASEYADLMDQLAGENTNESRFASFFASGEYNFMDRYLLSLTFRTDGSNNFGSDEQFNPTWSLGVLWNLDQERFMQSLLPYVNRLTLRAAMGYTGNIVKGVNKELVLNYTTLYWQGLRTGSIASAPNPKLRWEKTKDMKLALDFGLFNERVSGLVEGYYRKSTDLVSKVDVVSSTGFGNQAFNTSTVVNKGIEMTLNVKVLNGRDFRLSLGGNISLNRNKLTKYDRQSESLMMSDGIFEGYPLESVFGGRYTGIDPRDGVYTYVLRPDAQIYTGSDLQNVDNYRFYLGTSVAPWTGGFNLQASYRNLRLNVGGTISSGAKIIDKINSPASYSKVTSYVTGEKPQTAYSDLYRNHLNVRKDMVDRWTAERTTGVKYPRIIDYLGDRLLLDEYNVHDSKITDATYLENVSFMRIRNITLAYSLPDKWIRKVRLSSVDLSLSLENFFTFTNYSGIDPETPGTTYPVTRSVSWGISVGF</sequence>
<dbReference type="Pfam" id="PF13715">
    <property type="entry name" value="CarbopepD_reg_2"/>
    <property type="match status" value="1"/>
</dbReference>
<evidence type="ECO:0000256" key="2">
    <source>
        <dbReference type="ARBA" id="ARBA00022448"/>
    </source>
</evidence>
<evidence type="ECO:0000256" key="3">
    <source>
        <dbReference type="ARBA" id="ARBA00022452"/>
    </source>
</evidence>
<dbReference type="InterPro" id="IPR012910">
    <property type="entry name" value="Plug_dom"/>
</dbReference>
<feature type="domain" description="TonB-dependent receptor plug" evidence="8">
    <location>
        <begin position="127"/>
        <end position="255"/>
    </location>
</feature>
<proteinExistence type="inferred from homology"/>
<evidence type="ECO:0000256" key="6">
    <source>
        <dbReference type="ARBA" id="ARBA00023237"/>
    </source>
</evidence>
<protein>
    <submittedName>
        <fullName evidence="10">Membrane protein</fullName>
    </submittedName>
</protein>
<dbReference type="NCBIfam" id="TIGR04057">
    <property type="entry name" value="SusC_RagA_signa"/>
    <property type="match status" value="1"/>
</dbReference>
<evidence type="ECO:0000256" key="7">
    <source>
        <dbReference type="PROSITE-ProRule" id="PRU01360"/>
    </source>
</evidence>
<dbReference type="Proteomes" id="UP000031980">
    <property type="component" value="Unassembled WGS sequence"/>
</dbReference>
<evidence type="ECO:0000313" key="9">
    <source>
        <dbReference type="EMBL" id="KIO43717.1"/>
    </source>
</evidence>
<dbReference type="SUPFAM" id="SSF49464">
    <property type="entry name" value="Carboxypeptidase regulatory domain-like"/>
    <property type="match status" value="1"/>
</dbReference>
<comment type="caution">
    <text evidence="10">The sequence shown here is derived from an EMBL/GenBank/DDBJ whole genome shotgun (WGS) entry which is preliminary data.</text>
</comment>
<dbReference type="InterPro" id="IPR036942">
    <property type="entry name" value="Beta-barrel_TonB_sf"/>
</dbReference>
<dbReference type="InterPro" id="IPR023996">
    <property type="entry name" value="TonB-dep_OMP_SusC/RagA"/>
</dbReference>
<gene>
    <name evidence="10" type="ORF">BA92_05380</name>
    <name evidence="9" type="ORF">IE90_11425</name>
</gene>
<keyword evidence="4 7" id="KW-0812">Transmembrane</keyword>
<dbReference type="Gene3D" id="2.40.170.20">
    <property type="entry name" value="TonB-dependent receptor, beta-barrel domain"/>
    <property type="match status" value="1"/>
</dbReference>
<dbReference type="Proteomes" id="UP000031937">
    <property type="component" value="Unassembled WGS sequence"/>
</dbReference>
<dbReference type="InterPro" id="IPR008969">
    <property type="entry name" value="CarboxyPept-like_regulatory"/>
</dbReference>
<evidence type="ECO:0000256" key="5">
    <source>
        <dbReference type="ARBA" id="ARBA00023136"/>
    </source>
</evidence>
<dbReference type="Gene3D" id="2.170.130.10">
    <property type="entry name" value="TonB-dependent receptor, plug domain"/>
    <property type="match status" value="1"/>
</dbReference>
<reference evidence="9 11" key="2">
    <citation type="submission" date="2014-07" db="EMBL/GenBank/DDBJ databases">
        <title>Porphyromonadaceae bacterium OUH 334697 = ATCC BAA-2682 = DSM 28341 draft genome.</title>
        <authorList>
            <person name="Sydenham T.V."/>
            <person name="Hasman H."/>
            <person name="Justesen U.S."/>
        </authorList>
    </citation>
    <scope>NUCLEOTIDE SEQUENCE [LARGE SCALE GENOMIC DNA]</scope>
    <source>
        <strain evidence="9 11">OUH 334697</strain>
    </source>
</reference>
<keyword evidence="6 7" id="KW-0998">Cell outer membrane</keyword>
<dbReference type="AlphaFoldDB" id="A0A0C3RG60"/>
<accession>A0A0C3RG60</accession>
<dbReference type="Pfam" id="PF07715">
    <property type="entry name" value="Plug"/>
    <property type="match status" value="1"/>
</dbReference>
<dbReference type="InterPro" id="IPR023997">
    <property type="entry name" value="TonB-dep_OMP_SusC/RagA_CS"/>
</dbReference>
<organism evidence="10 12">
    <name type="scientific">Sanguibacteroides justesenii</name>
    <dbReference type="NCBI Taxonomy" id="1547597"/>
    <lineage>
        <taxon>Bacteria</taxon>
        <taxon>Pseudomonadati</taxon>
        <taxon>Bacteroidota</taxon>
        <taxon>Bacteroidia</taxon>
        <taxon>Bacteroidales</taxon>
        <taxon>Porphyromonadaceae</taxon>
        <taxon>Sanguibacteroides</taxon>
    </lineage>
</organism>
<dbReference type="EMBL" id="JPIU01000037">
    <property type="protein sequence ID" value="KIO45881.1"/>
    <property type="molecule type" value="Genomic_DNA"/>
</dbReference>
<dbReference type="GO" id="GO:0009279">
    <property type="term" value="C:cell outer membrane"/>
    <property type="evidence" value="ECO:0007669"/>
    <property type="project" value="UniProtKB-SubCell"/>
</dbReference>
<evidence type="ECO:0000259" key="8">
    <source>
        <dbReference type="Pfam" id="PF07715"/>
    </source>
</evidence>
<evidence type="ECO:0000313" key="11">
    <source>
        <dbReference type="Proteomes" id="UP000031937"/>
    </source>
</evidence>
<reference evidence="10 12" key="1">
    <citation type="submission" date="2014-07" db="EMBL/GenBank/DDBJ databases">
        <title>Porphyromonadaceae bacterium OUH 308042 = ATCC BAA-2681 = DSM 28342 draft genome.</title>
        <authorList>
            <person name="Sydenham T.V."/>
            <person name="Hasman H."/>
            <person name="Justensen U.S."/>
        </authorList>
    </citation>
    <scope>NUCLEOTIDE SEQUENCE [LARGE SCALE GENOMIC DNA]</scope>
    <source>
        <strain evidence="10 12">OUH 308042</strain>
    </source>
</reference>
<dbReference type="EMBL" id="JPIT01000031">
    <property type="protein sequence ID" value="KIO43717.1"/>
    <property type="molecule type" value="Genomic_DNA"/>
</dbReference>
<comment type="similarity">
    <text evidence="7">Belongs to the TonB-dependent receptor family.</text>
</comment>
<dbReference type="PROSITE" id="PS52016">
    <property type="entry name" value="TONB_DEPENDENT_REC_3"/>
    <property type="match status" value="1"/>
</dbReference>
<keyword evidence="3 7" id="KW-1134">Transmembrane beta strand</keyword>
<keyword evidence="12" id="KW-1185">Reference proteome</keyword>